<protein>
    <submittedName>
        <fullName evidence="2">Uncharacterized protein</fullName>
    </submittedName>
</protein>
<dbReference type="AlphaFoldDB" id="A0A8J2PTN8"/>
<organism evidence="2 3">
    <name type="scientific">Allacma fusca</name>
    <dbReference type="NCBI Taxonomy" id="39272"/>
    <lineage>
        <taxon>Eukaryota</taxon>
        <taxon>Metazoa</taxon>
        <taxon>Ecdysozoa</taxon>
        <taxon>Arthropoda</taxon>
        <taxon>Hexapoda</taxon>
        <taxon>Collembola</taxon>
        <taxon>Symphypleona</taxon>
        <taxon>Sminthuridae</taxon>
        <taxon>Allacma</taxon>
    </lineage>
</organism>
<evidence type="ECO:0000256" key="1">
    <source>
        <dbReference type="SAM" id="MobiDB-lite"/>
    </source>
</evidence>
<keyword evidence="3" id="KW-1185">Reference proteome</keyword>
<reference evidence="2" key="1">
    <citation type="submission" date="2021-06" db="EMBL/GenBank/DDBJ databases">
        <authorList>
            <person name="Hodson N. C."/>
            <person name="Mongue J. A."/>
            <person name="Jaron S. K."/>
        </authorList>
    </citation>
    <scope>NUCLEOTIDE SEQUENCE</scope>
</reference>
<gene>
    <name evidence="2" type="ORF">AFUS01_LOCUS37445</name>
</gene>
<evidence type="ECO:0000313" key="3">
    <source>
        <dbReference type="Proteomes" id="UP000708208"/>
    </source>
</evidence>
<accession>A0A8J2PTN8</accession>
<feature type="region of interest" description="Disordered" evidence="1">
    <location>
        <begin position="105"/>
        <end position="137"/>
    </location>
</feature>
<dbReference type="EMBL" id="CAJVCH010543591">
    <property type="protein sequence ID" value="CAG7827456.1"/>
    <property type="molecule type" value="Genomic_DNA"/>
</dbReference>
<feature type="non-terminal residue" evidence="2">
    <location>
        <position position="1"/>
    </location>
</feature>
<comment type="caution">
    <text evidence="2">The sequence shown here is derived from an EMBL/GenBank/DDBJ whole genome shotgun (WGS) entry which is preliminary data.</text>
</comment>
<evidence type="ECO:0000313" key="2">
    <source>
        <dbReference type="EMBL" id="CAG7827456.1"/>
    </source>
</evidence>
<sequence length="137" mass="15646">ELVRDGQFCEPGEIAKDLEVIYYQHRQDLEKERQEELDASQTLIEQIIKEEEEDEQPVVSQIETDFQLAQRLQLENSPPNLRTNVAVSSQIVSAPKKSISELLISRIKGGKKRRQSNPSPLPSSKRNKNSKSKSAKF</sequence>
<feature type="non-terminal residue" evidence="2">
    <location>
        <position position="137"/>
    </location>
</feature>
<feature type="compositionally biased region" description="Basic residues" evidence="1">
    <location>
        <begin position="125"/>
        <end position="137"/>
    </location>
</feature>
<dbReference type="Proteomes" id="UP000708208">
    <property type="component" value="Unassembled WGS sequence"/>
</dbReference>
<name>A0A8J2PTN8_9HEXA</name>
<proteinExistence type="predicted"/>